<comment type="caution">
    <text evidence="1">The sequence shown here is derived from an EMBL/GenBank/DDBJ whole genome shotgun (WGS) entry which is preliminary data.</text>
</comment>
<dbReference type="EMBL" id="BKBA01000004">
    <property type="protein sequence ID" value="GEQ13344.1"/>
    <property type="molecule type" value="Genomic_DNA"/>
</dbReference>
<accession>A0A512SZH7</accession>
<keyword evidence="2" id="KW-1185">Reference proteome</keyword>
<protein>
    <submittedName>
        <fullName evidence="1">Uncharacterized protein</fullName>
    </submittedName>
</protein>
<reference evidence="1 2" key="1">
    <citation type="submission" date="2019-07" db="EMBL/GenBank/DDBJ databases">
        <title>Whole genome shotgun sequence of Knoellia locipacati NBRC 109775.</title>
        <authorList>
            <person name="Hosoyama A."/>
            <person name="Uohara A."/>
            <person name="Ohji S."/>
            <person name="Ichikawa N."/>
        </authorList>
    </citation>
    <scope>NUCLEOTIDE SEQUENCE [LARGE SCALE GENOMIC DNA]</scope>
    <source>
        <strain evidence="1 2">NBRC 109775</strain>
    </source>
</reference>
<evidence type="ECO:0000313" key="2">
    <source>
        <dbReference type="Proteomes" id="UP000321793"/>
    </source>
</evidence>
<evidence type="ECO:0000313" key="1">
    <source>
        <dbReference type="EMBL" id="GEQ13344.1"/>
    </source>
</evidence>
<name>A0A512SZH7_9MICO</name>
<gene>
    <name evidence="1" type="ORF">KLO01_13910</name>
</gene>
<proteinExistence type="predicted"/>
<sequence>MAGILGVVVMALLGALLPVVVARRDRHPPEPLAPVLLGLELARLADHLRQVEEGNQPNKAERLAASTLAYDLALRDYCRSVDLPVPDGLGLSRSERFELESALLVHGHDW</sequence>
<dbReference type="AlphaFoldDB" id="A0A512SZH7"/>
<dbReference type="Proteomes" id="UP000321793">
    <property type="component" value="Unassembled WGS sequence"/>
</dbReference>
<organism evidence="1 2">
    <name type="scientific">Knoellia locipacati</name>
    <dbReference type="NCBI Taxonomy" id="882824"/>
    <lineage>
        <taxon>Bacteria</taxon>
        <taxon>Bacillati</taxon>
        <taxon>Actinomycetota</taxon>
        <taxon>Actinomycetes</taxon>
        <taxon>Micrococcales</taxon>
        <taxon>Intrasporangiaceae</taxon>
        <taxon>Knoellia</taxon>
    </lineage>
</organism>